<name>A0A0M9VQY7_9BASI</name>
<dbReference type="EMBL" id="LGAV01000001">
    <property type="protein sequence ID" value="KOS16065.1"/>
    <property type="molecule type" value="Genomic_DNA"/>
</dbReference>
<protein>
    <submittedName>
        <fullName evidence="1">Uncharacterized protein</fullName>
    </submittedName>
</protein>
<reference evidence="1 2" key="1">
    <citation type="submission" date="2015-07" db="EMBL/GenBank/DDBJ databases">
        <title>Draft Genome Sequence of Malassezia furfur CBS1878 and Malassezia pachydermatis CBS1879.</title>
        <authorList>
            <person name="Triana S."/>
            <person name="Ohm R."/>
            <person name="Gonzalez A."/>
            <person name="DeCock H."/>
            <person name="Restrepo S."/>
            <person name="Celis A."/>
        </authorList>
    </citation>
    <scope>NUCLEOTIDE SEQUENCE [LARGE SCALE GENOMIC DNA]</scope>
    <source>
        <strain evidence="1 2">CBS 1879</strain>
    </source>
</reference>
<gene>
    <name evidence="1" type="ORF">Malapachy_3518</name>
</gene>
<evidence type="ECO:0000313" key="1">
    <source>
        <dbReference type="EMBL" id="KOS16065.1"/>
    </source>
</evidence>
<dbReference type="AlphaFoldDB" id="A0A0M9VQY7"/>
<organism evidence="1 2">
    <name type="scientific">Malassezia pachydermatis</name>
    <dbReference type="NCBI Taxonomy" id="77020"/>
    <lineage>
        <taxon>Eukaryota</taxon>
        <taxon>Fungi</taxon>
        <taxon>Dikarya</taxon>
        <taxon>Basidiomycota</taxon>
        <taxon>Ustilaginomycotina</taxon>
        <taxon>Malasseziomycetes</taxon>
        <taxon>Malasseziales</taxon>
        <taxon>Malasseziaceae</taxon>
        <taxon>Malassezia</taxon>
    </lineage>
</organism>
<sequence length="167" mass="18703">MATINTVAYGQRPGSVVLPESERMLFSCSGCNVSITSQPSALTWTARGTCMVTSQRLLFVARVPTTSEMKSLSVPLHSLSNGRYTMPILWAPYWQATMLLEHVGHRRFTHLQLQFHEGGGAQFHSMLTKAQQQWDIDRRYDECLPPYAPPGIDALVPPPPTYDETHT</sequence>
<dbReference type="Proteomes" id="UP000037751">
    <property type="component" value="Unassembled WGS sequence"/>
</dbReference>
<dbReference type="GO" id="GO:0031490">
    <property type="term" value="F:chromatin DNA binding"/>
    <property type="evidence" value="ECO:0007669"/>
    <property type="project" value="TreeGrafter"/>
</dbReference>
<keyword evidence="2" id="KW-1185">Reference proteome</keyword>
<dbReference type="SUPFAM" id="SSF50729">
    <property type="entry name" value="PH domain-like"/>
    <property type="match status" value="1"/>
</dbReference>
<comment type="caution">
    <text evidence="1">The sequence shown here is derived from an EMBL/GenBank/DDBJ whole genome shotgun (WGS) entry which is preliminary data.</text>
</comment>
<accession>A0A0M9VQY7</accession>
<dbReference type="GO" id="GO:0003713">
    <property type="term" value="F:transcription coactivator activity"/>
    <property type="evidence" value="ECO:0007669"/>
    <property type="project" value="InterPro"/>
</dbReference>
<proteinExistence type="predicted"/>
<dbReference type="Gene3D" id="2.30.29.30">
    <property type="entry name" value="Pleckstrin-homology domain (PH domain)/Phosphotyrosine-binding domain (PTB)"/>
    <property type="match status" value="1"/>
</dbReference>
<dbReference type="PANTHER" id="PTHR31606">
    <property type="entry name" value="WW DOMAIN BINDING PROTEIN 2, ISOFORM E"/>
    <property type="match status" value="1"/>
</dbReference>
<dbReference type="VEuPathDB" id="FungiDB:Malapachy_3518"/>
<evidence type="ECO:0000313" key="2">
    <source>
        <dbReference type="Proteomes" id="UP000037751"/>
    </source>
</evidence>
<dbReference type="RefSeq" id="XP_017993697.1">
    <property type="nucleotide sequence ID" value="XM_018137986.1"/>
</dbReference>
<dbReference type="GeneID" id="28729862"/>
<dbReference type="InterPro" id="IPR011993">
    <property type="entry name" value="PH-like_dom_sf"/>
</dbReference>
<dbReference type="GO" id="GO:0005634">
    <property type="term" value="C:nucleus"/>
    <property type="evidence" value="ECO:0007669"/>
    <property type="project" value="TreeGrafter"/>
</dbReference>
<dbReference type="InterPro" id="IPR044852">
    <property type="entry name" value="WBP2-like"/>
</dbReference>
<dbReference type="PANTHER" id="PTHR31606:SF1">
    <property type="entry name" value="WW DOMAIN BINDING PROTEIN 2, ISOFORM E"/>
    <property type="match status" value="1"/>
</dbReference>
<dbReference type="OrthoDB" id="1259151at2759"/>
<dbReference type="STRING" id="77020.A0A0M9VQY7"/>